<sequence length="1084" mass="122113">MSSARYTLRDLVEEAKKRVVVLLICVFGISYLMSLTSSSVWINLPFATCLILLFRYLSLDFDIKRKAVMHTRDQRDTIDNQAQIQRRSSVELQTLFPKKLEKIDWRKKVNSPPVEAAIEKFTRHIISEWVTDLWYSRITPDKEGPEELISLVNSVLGEVASRARDVNLINLLTRDIVNLICEHLELYRLCQSEIGKEQFLNLTPDQRDSELKSALESEKKLHPALFSAASEHKVLQDLTSGLLSITLRPEDLSCSFFRYTARELLACVVLRPIINLANPRFLNERIEGLVIMLANRAALKRAVAQENLSGPPPMPSADQLYAAMDKSSPGLELVRLRMDQPKSSPPTQVAKDAPKNSLVSHRSVPFDSKMNGKNVEPIESEAQWTHLLDQMSKQKSKVLAPEHFENVWSKGRDYKQKEYQIISSGANSNNFVRATNSITSTINTRALNRGMMPHQERKIPAIYEESESSDTSEEDEDEIRNSENENGNESESNSVMGLDTPGIRVWESKSKNRGNATVASSRIHHPLESSEMQKKKRNKKSSSRKQRKRSRSFVPNSWQEAERGSLLLGDGHDIQNSPQSYLSFSGEYLDYAEGENGLGRAFSGMGASSSLSSFSSSISSYSSSPGYSANNVLADSFIKLKSEVLGANIVKSGSGMFAVYSVAVTDGNGHSWSIKRRFRHFEELHRRLKEFPEYNLSLPPKHFLSSGLEVPVVRERCKLLDTYLKKLLQIPTISGSIEVWDFLSVDSQTYIFSDSLSTIQTLSVNLDDKTCDRKNPTYSSAEASNSTGNLFSIAHTSITNKEDTAPLNQPYHHAGGGLRLRKAHDTYKNSCSTYRENAGSDSESPVQTDFSFSIKSEKSKKHVSVGTENVNYTSQLDDDDDDDDDDTVNSQEWTPPNLTVPLLNLVDVIFQVQDGGWIRRQAFWVAKQILQLGMGDAFDDWLIDKIQLLRKGPVIASGIQRIEQQILWPDGIFLTKHPKRRPPAQASTQNGQNNPSNQTTLTPEQQCEAARRAKFVHELMIEKAPTALVSLVGRKEYERCAQDVYMFLQSPVCLKQLAYELLELLVLATFPELDGVVRQFHEQK</sequence>
<dbReference type="PANTHER" id="PTHR22999">
    <property type="entry name" value="PX SERINE/THREONINE KINASE PXK"/>
    <property type="match status" value="1"/>
</dbReference>
<evidence type="ECO:0000256" key="4">
    <source>
        <dbReference type="SAM" id="Phobius"/>
    </source>
</evidence>
<evidence type="ECO:0008006" key="9">
    <source>
        <dbReference type="Google" id="ProtNLM"/>
    </source>
</evidence>
<dbReference type="EMBL" id="JAMQYH010000005">
    <property type="protein sequence ID" value="KAJ1688001.1"/>
    <property type="molecule type" value="Genomic_DNA"/>
</dbReference>
<keyword evidence="8" id="KW-1185">Reference proteome</keyword>
<comment type="subcellular location">
    <subcellularLocation>
        <location evidence="1">Cytoplasm</location>
    </subcellularLocation>
</comment>
<protein>
    <recommendedName>
        <fullName evidence="9">Sorting nexin-13</fullName>
    </recommendedName>
</protein>
<evidence type="ECO:0000313" key="8">
    <source>
        <dbReference type="Proteomes" id="UP001151287"/>
    </source>
</evidence>
<dbReference type="InterPro" id="IPR013937">
    <property type="entry name" value="Sorting_nexin_C"/>
</dbReference>
<comment type="caution">
    <text evidence="7">The sequence shown here is derived from an EMBL/GenBank/DDBJ whole genome shotgun (WGS) entry which is preliminary data.</text>
</comment>
<reference evidence="7" key="1">
    <citation type="journal article" date="2022" name="Cell">
        <title>Repeat-based holocentromeres influence genome architecture and karyotype evolution.</title>
        <authorList>
            <person name="Hofstatter P.G."/>
            <person name="Thangavel G."/>
            <person name="Lux T."/>
            <person name="Neumann P."/>
            <person name="Vondrak T."/>
            <person name="Novak P."/>
            <person name="Zhang M."/>
            <person name="Costa L."/>
            <person name="Castellani M."/>
            <person name="Scott A."/>
            <person name="Toegelov H."/>
            <person name="Fuchs J."/>
            <person name="Mata-Sucre Y."/>
            <person name="Dias Y."/>
            <person name="Vanzela A.L.L."/>
            <person name="Huettel B."/>
            <person name="Almeida C.C.S."/>
            <person name="Simkova H."/>
            <person name="Souza G."/>
            <person name="Pedrosa-Harand A."/>
            <person name="Macas J."/>
            <person name="Mayer K.F.X."/>
            <person name="Houben A."/>
            <person name="Marques A."/>
        </authorList>
    </citation>
    <scope>NUCLEOTIDE SEQUENCE</scope>
    <source>
        <strain evidence="7">RhyBre1mFocal</strain>
    </source>
</reference>
<dbReference type="SMART" id="SM00313">
    <property type="entry name" value="PXA"/>
    <property type="match status" value="1"/>
</dbReference>
<evidence type="ECO:0000256" key="2">
    <source>
        <dbReference type="ARBA" id="ARBA00022490"/>
    </source>
</evidence>
<dbReference type="GO" id="GO:0035091">
    <property type="term" value="F:phosphatidylinositol binding"/>
    <property type="evidence" value="ECO:0007669"/>
    <property type="project" value="InterPro"/>
</dbReference>
<dbReference type="PROSITE" id="PS50195">
    <property type="entry name" value="PX"/>
    <property type="match status" value="1"/>
</dbReference>
<feature type="region of interest" description="Disordered" evidence="3">
    <location>
        <begin position="460"/>
        <end position="556"/>
    </location>
</feature>
<keyword evidence="4" id="KW-0812">Transmembrane</keyword>
<dbReference type="InterPro" id="IPR001683">
    <property type="entry name" value="PX_dom"/>
</dbReference>
<dbReference type="GO" id="GO:0016020">
    <property type="term" value="C:membrane"/>
    <property type="evidence" value="ECO:0007669"/>
    <property type="project" value="UniProtKB-ARBA"/>
</dbReference>
<dbReference type="InterPro" id="IPR036871">
    <property type="entry name" value="PX_dom_sf"/>
</dbReference>
<feature type="compositionally biased region" description="Low complexity" evidence="3">
    <location>
        <begin position="484"/>
        <end position="494"/>
    </location>
</feature>
<feature type="compositionally biased region" description="Acidic residues" evidence="3">
    <location>
        <begin position="464"/>
        <end position="478"/>
    </location>
</feature>
<feature type="domain" description="PXA" evidence="6">
    <location>
        <begin position="111"/>
        <end position="294"/>
    </location>
</feature>
<feature type="transmembrane region" description="Helical" evidence="4">
    <location>
        <begin position="20"/>
        <end position="42"/>
    </location>
</feature>
<feature type="compositionally biased region" description="Basic residues" evidence="3">
    <location>
        <begin position="534"/>
        <end position="551"/>
    </location>
</feature>
<dbReference type="AlphaFoldDB" id="A0A9Q0HJ01"/>
<organism evidence="7 8">
    <name type="scientific">Rhynchospora breviuscula</name>
    <dbReference type="NCBI Taxonomy" id="2022672"/>
    <lineage>
        <taxon>Eukaryota</taxon>
        <taxon>Viridiplantae</taxon>
        <taxon>Streptophyta</taxon>
        <taxon>Embryophyta</taxon>
        <taxon>Tracheophyta</taxon>
        <taxon>Spermatophyta</taxon>
        <taxon>Magnoliopsida</taxon>
        <taxon>Liliopsida</taxon>
        <taxon>Poales</taxon>
        <taxon>Cyperaceae</taxon>
        <taxon>Cyperoideae</taxon>
        <taxon>Rhynchosporeae</taxon>
        <taxon>Rhynchospora</taxon>
    </lineage>
</organism>
<feature type="compositionally biased region" description="Polar residues" evidence="3">
    <location>
        <begin position="866"/>
        <end position="875"/>
    </location>
</feature>
<evidence type="ECO:0000256" key="1">
    <source>
        <dbReference type="ARBA" id="ARBA00004496"/>
    </source>
</evidence>
<dbReference type="Pfam" id="PF00787">
    <property type="entry name" value="PX"/>
    <property type="match status" value="1"/>
</dbReference>
<dbReference type="InterPro" id="IPR051837">
    <property type="entry name" value="SortingNexin/PXDomain-PKLike"/>
</dbReference>
<evidence type="ECO:0000259" key="5">
    <source>
        <dbReference type="PROSITE" id="PS50195"/>
    </source>
</evidence>
<dbReference type="Gene3D" id="3.30.1520.10">
    <property type="entry name" value="Phox-like domain"/>
    <property type="match status" value="1"/>
</dbReference>
<dbReference type="Pfam" id="PF08628">
    <property type="entry name" value="Nexin_C"/>
    <property type="match status" value="1"/>
</dbReference>
<dbReference type="SUPFAM" id="SSF64268">
    <property type="entry name" value="PX domain"/>
    <property type="match status" value="1"/>
</dbReference>
<gene>
    <name evidence="7" type="ORF">LUZ63_019391</name>
</gene>
<keyword evidence="4" id="KW-1133">Transmembrane helix</keyword>
<dbReference type="Pfam" id="PF02194">
    <property type="entry name" value="PXA"/>
    <property type="match status" value="1"/>
</dbReference>
<dbReference type="PANTHER" id="PTHR22999:SF28">
    <property type="entry name" value="PHOX (PX) DOMAIN-CONTAINING PROTEIN"/>
    <property type="match status" value="1"/>
</dbReference>
<dbReference type="InterPro" id="IPR003114">
    <property type="entry name" value="Phox_assoc"/>
</dbReference>
<feature type="compositionally biased region" description="Acidic residues" evidence="3">
    <location>
        <begin position="876"/>
        <end position="887"/>
    </location>
</feature>
<accession>A0A9Q0HJ01</accession>
<keyword evidence="4" id="KW-0472">Membrane</keyword>
<feature type="region of interest" description="Disordered" evidence="3">
    <location>
        <begin position="863"/>
        <end position="894"/>
    </location>
</feature>
<name>A0A9Q0HJ01_9POAL</name>
<proteinExistence type="predicted"/>
<dbReference type="Proteomes" id="UP001151287">
    <property type="component" value="Unassembled WGS sequence"/>
</dbReference>
<feature type="compositionally biased region" description="Polar residues" evidence="3">
    <location>
        <begin position="985"/>
        <end position="1004"/>
    </location>
</feature>
<keyword evidence="2" id="KW-0963">Cytoplasm</keyword>
<feature type="region of interest" description="Disordered" evidence="3">
    <location>
        <begin position="978"/>
        <end position="1004"/>
    </location>
</feature>
<dbReference type="OrthoDB" id="120967at2759"/>
<dbReference type="GO" id="GO:0005768">
    <property type="term" value="C:endosome"/>
    <property type="evidence" value="ECO:0007669"/>
    <property type="project" value="UniProtKB-ARBA"/>
</dbReference>
<dbReference type="PROSITE" id="PS51207">
    <property type="entry name" value="PXA"/>
    <property type="match status" value="1"/>
</dbReference>
<evidence type="ECO:0000259" key="6">
    <source>
        <dbReference type="PROSITE" id="PS51207"/>
    </source>
</evidence>
<evidence type="ECO:0000256" key="3">
    <source>
        <dbReference type="SAM" id="MobiDB-lite"/>
    </source>
</evidence>
<feature type="domain" description="PX" evidence="5">
    <location>
        <begin position="638"/>
        <end position="750"/>
    </location>
</feature>
<evidence type="ECO:0000313" key="7">
    <source>
        <dbReference type="EMBL" id="KAJ1688001.1"/>
    </source>
</evidence>
<dbReference type="SMART" id="SM00312">
    <property type="entry name" value="PX"/>
    <property type="match status" value="1"/>
</dbReference>